<dbReference type="AlphaFoldDB" id="A0A1G7RI30"/>
<keyword evidence="4" id="KW-0732">Signal</keyword>
<protein>
    <recommendedName>
        <fullName evidence="5">DUF4349 domain-containing protein</fullName>
    </recommendedName>
</protein>
<evidence type="ECO:0000256" key="2">
    <source>
        <dbReference type="SAM" id="MobiDB-lite"/>
    </source>
</evidence>
<dbReference type="EMBL" id="FNCK01000003">
    <property type="protein sequence ID" value="SDG10496.1"/>
    <property type="molecule type" value="Genomic_DNA"/>
</dbReference>
<keyword evidence="3" id="KW-1133">Transmembrane helix</keyword>
<evidence type="ECO:0000259" key="5">
    <source>
        <dbReference type="Pfam" id="PF14257"/>
    </source>
</evidence>
<name>A0A1G7RI30_9LACT</name>
<feature type="coiled-coil region" evidence="1">
    <location>
        <begin position="162"/>
        <end position="226"/>
    </location>
</feature>
<feature type="chain" id="PRO_5038390910" description="DUF4349 domain-containing protein" evidence="4">
    <location>
        <begin position="21"/>
        <end position="346"/>
    </location>
</feature>
<accession>A0A1G7RI30</accession>
<evidence type="ECO:0000313" key="7">
    <source>
        <dbReference type="Proteomes" id="UP000199708"/>
    </source>
</evidence>
<dbReference type="Proteomes" id="UP000199708">
    <property type="component" value="Unassembled WGS sequence"/>
</dbReference>
<feature type="compositionally biased region" description="Basic and acidic residues" evidence="2">
    <location>
        <begin position="337"/>
        <end position="346"/>
    </location>
</feature>
<feature type="domain" description="DUF4349" evidence="5">
    <location>
        <begin position="68"/>
        <end position="289"/>
    </location>
</feature>
<organism evidence="6 7">
    <name type="scientific">Facklamia miroungae</name>
    <dbReference type="NCBI Taxonomy" id="120956"/>
    <lineage>
        <taxon>Bacteria</taxon>
        <taxon>Bacillati</taxon>
        <taxon>Bacillota</taxon>
        <taxon>Bacilli</taxon>
        <taxon>Lactobacillales</taxon>
        <taxon>Aerococcaceae</taxon>
        <taxon>Facklamia</taxon>
    </lineage>
</organism>
<dbReference type="Pfam" id="PF14257">
    <property type="entry name" value="DUF4349"/>
    <property type="match status" value="1"/>
</dbReference>
<feature type="transmembrane region" description="Helical" evidence="3">
    <location>
        <begin position="267"/>
        <end position="291"/>
    </location>
</feature>
<keyword evidence="3" id="KW-0472">Membrane</keyword>
<gene>
    <name evidence="6" type="ORF">SAMN05421791_10352</name>
</gene>
<keyword evidence="3" id="KW-0812">Transmembrane</keyword>
<feature type="signal peptide" evidence="4">
    <location>
        <begin position="1"/>
        <end position="20"/>
    </location>
</feature>
<sequence>MKKYYKLLALILAMALGLIACDSGNKGPSNSQNVSERVLTDTKDMDNQQMKMADENYQEESNVDQSYLIQNADMYFETLKYDDSKKALFEIINNSQGTIQYQNEFLMDGGYDSDANQELRELSLVARIPQADFNQTFEKLQDLPNASLQSASRGSEDVTRSVNDIEIRIKAVEDRLERLNDLLDKAEKIEEIVRIQTEIENAIVQRDQYLAEKANLKNEIDQATINITLRERYVLAQERNQNYSFSTRIANTFKQALVSTKWLLENIVLFLVAAFPLLMILLILYLFYRLVVKQFLKNYRMYHPKKEKKNKMLAGTENEENEKSETSIKQTLPLNETDEKSENIRK</sequence>
<evidence type="ECO:0000313" key="6">
    <source>
        <dbReference type="EMBL" id="SDG10496.1"/>
    </source>
</evidence>
<keyword evidence="7" id="KW-1185">Reference proteome</keyword>
<evidence type="ECO:0000256" key="3">
    <source>
        <dbReference type="SAM" id="Phobius"/>
    </source>
</evidence>
<keyword evidence="1" id="KW-0175">Coiled coil</keyword>
<dbReference type="InterPro" id="IPR025645">
    <property type="entry name" value="DUF4349"/>
</dbReference>
<dbReference type="RefSeq" id="WP_168427160.1">
    <property type="nucleotide sequence ID" value="NZ_FNCK01000003.1"/>
</dbReference>
<evidence type="ECO:0000256" key="1">
    <source>
        <dbReference type="SAM" id="Coils"/>
    </source>
</evidence>
<evidence type="ECO:0000256" key="4">
    <source>
        <dbReference type="SAM" id="SignalP"/>
    </source>
</evidence>
<dbReference type="PROSITE" id="PS51257">
    <property type="entry name" value="PROKAR_LIPOPROTEIN"/>
    <property type="match status" value="1"/>
</dbReference>
<reference evidence="6 7" key="1">
    <citation type="submission" date="2016-10" db="EMBL/GenBank/DDBJ databases">
        <authorList>
            <person name="de Groot N.N."/>
        </authorList>
    </citation>
    <scope>NUCLEOTIDE SEQUENCE [LARGE SCALE GENOMIC DNA]</scope>
    <source>
        <strain evidence="6 7">ATCC BAA-466</strain>
    </source>
</reference>
<feature type="region of interest" description="Disordered" evidence="2">
    <location>
        <begin position="308"/>
        <end position="346"/>
    </location>
</feature>
<proteinExistence type="predicted"/>
<dbReference type="STRING" id="120956.SAMN05421791_10352"/>